<accession>A0ABP6URY3</accession>
<protein>
    <submittedName>
        <fullName evidence="1">Uncharacterized protein</fullName>
    </submittedName>
</protein>
<comment type="caution">
    <text evidence="1">The sequence shown here is derived from an EMBL/GenBank/DDBJ whole genome shotgun (WGS) entry which is preliminary data.</text>
</comment>
<evidence type="ECO:0000313" key="2">
    <source>
        <dbReference type="Proteomes" id="UP001500459"/>
    </source>
</evidence>
<proteinExistence type="predicted"/>
<keyword evidence="2" id="KW-1185">Reference proteome</keyword>
<name>A0ABP6URY3_9FLAO</name>
<dbReference type="Proteomes" id="UP001500459">
    <property type="component" value="Unassembled WGS sequence"/>
</dbReference>
<reference evidence="2" key="1">
    <citation type="journal article" date="2019" name="Int. J. Syst. Evol. Microbiol.">
        <title>The Global Catalogue of Microorganisms (GCM) 10K type strain sequencing project: providing services to taxonomists for standard genome sequencing and annotation.</title>
        <authorList>
            <consortium name="The Broad Institute Genomics Platform"/>
            <consortium name="The Broad Institute Genome Sequencing Center for Infectious Disease"/>
            <person name="Wu L."/>
            <person name="Ma J."/>
        </authorList>
    </citation>
    <scope>NUCLEOTIDE SEQUENCE [LARGE SCALE GENOMIC DNA]</scope>
    <source>
        <strain evidence="2">JCM 17106</strain>
    </source>
</reference>
<organism evidence="1 2">
    <name type="scientific">Aquimarina addita</name>
    <dbReference type="NCBI Taxonomy" id="870485"/>
    <lineage>
        <taxon>Bacteria</taxon>
        <taxon>Pseudomonadati</taxon>
        <taxon>Bacteroidota</taxon>
        <taxon>Flavobacteriia</taxon>
        <taxon>Flavobacteriales</taxon>
        <taxon>Flavobacteriaceae</taxon>
        <taxon>Aquimarina</taxon>
    </lineage>
</organism>
<evidence type="ECO:0000313" key="1">
    <source>
        <dbReference type="EMBL" id="GAA3514182.1"/>
    </source>
</evidence>
<gene>
    <name evidence="1" type="ORF">GCM10022393_30120</name>
</gene>
<dbReference type="EMBL" id="BAABCW010000013">
    <property type="protein sequence ID" value="GAA3514182.1"/>
    <property type="molecule type" value="Genomic_DNA"/>
</dbReference>
<sequence>MPKFKQKGLRLFFSIIIFTAFALRPAIQVSTVLYYQLNVDTIIEKYCVNKERPQLNCNGKCYLMNQLKVTNNSSSDTDTTDNFAIIAEAFIPVFFQHTIVIINNSDPTLFRLKQHWKPDYLLLQAISKEIEYPPENYFS</sequence>